<evidence type="ECO:0000256" key="5">
    <source>
        <dbReference type="ARBA" id="ARBA00022989"/>
    </source>
</evidence>
<dbReference type="EMBL" id="CAACVJ010000468">
    <property type="protein sequence ID" value="VEP16968.1"/>
    <property type="molecule type" value="Genomic_DNA"/>
</dbReference>
<evidence type="ECO:0000256" key="7">
    <source>
        <dbReference type="SAM" id="Phobius"/>
    </source>
</evidence>
<feature type="transmembrane region" description="Helical" evidence="7">
    <location>
        <begin position="36"/>
        <end position="53"/>
    </location>
</feature>
<feature type="domain" description="EamA" evidence="8">
    <location>
        <begin position="152"/>
        <end position="288"/>
    </location>
</feature>
<feature type="transmembrane region" description="Helical" evidence="7">
    <location>
        <begin position="91"/>
        <end position="114"/>
    </location>
</feature>
<gene>
    <name evidence="9" type="ORF">H1P_520009</name>
</gene>
<comment type="similarity">
    <text evidence="2">Belongs to the EamA transporter family.</text>
</comment>
<dbReference type="Proteomes" id="UP000320055">
    <property type="component" value="Unassembled WGS sequence"/>
</dbReference>
<keyword evidence="4 7" id="KW-0812">Transmembrane</keyword>
<dbReference type="PANTHER" id="PTHR32322">
    <property type="entry name" value="INNER MEMBRANE TRANSPORTER"/>
    <property type="match status" value="1"/>
</dbReference>
<dbReference type="Gene3D" id="1.10.3730.20">
    <property type="match status" value="1"/>
</dbReference>
<proteinExistence type="inferred from homology"/>
<feature type="domain" description="EamA" evidence="8">
    <location>
        <begin position="5"/>
        <end position="137"/>
    </location>
</feature>
<feature type="transmembrane region" description="Helical" evidence="7">
    <location>
        <begin position="246"/>
        <end position="265"/>
    </location>
</feature>
<keyword evidence="6 7" id="KW-0472">Membrane</keyword>
<protein>
    <recommendedName>
        <fullName evidence="8">EamA domain-containing protein</fullName>
    </recommendedName>
</protein>
<dbReference type="RefSeq" id="WP_144866640.1">
    <property type="nucleotide sequence ID" value="NZ_LR213812.1"/>
</dbReference>
<evidence type="ECO:0000313" key="10">
    <source>
        <dbReference type="Proteomes" id="UP000320055"/>
    </source>
</evidence>
<dbReference type="SUPFAM" id="SSF103481">
    <property type="entry name" value="Multidrug resistance efflux transporter EmrE"/>
    <property type="match status" value="2"/>
</dbReference>
<evidence type="ECO:0000256" key="2">
    <source>
        <dbReference type="ARBA" id="ARBA00007362"/>
    </source>
</evidence>
<keyword evidence="5 7" id="KW-1133">Transmembrane helix</keyword>
<feature type="transmembrane region" description="Helical" evidence="7">
    <location>
        <begin position="181"/>
        <end position="200"/>
    </location>
</feature>
<dbReference type="InterPro" id="IPR037185">
    <property type="entry name" value="EmrE-like"/>
</dbReference>
<feature type="transmembrane region" description="Helical" evidence="7">
    <location>
        <begin position="150"/>
        <end position="169"/>
    </location>
</feature>
<keyword evidence="10" id="KW-1185">Reference proteome</keyword>
<dbReference type="InterPro" id="IPR000620">
    <property type="entry name" value="EamA_dom"/>
</dbReference>
<dbReference type="GO" id="GO:0005886">
    <property type="term" value="C:plasma membrane"/>
    <property type="evidence" value="ECO:0007669"/>
    <property type="project" value="UniProtKB-SubCell"/>
</dbReference>
<reference evidence="9 10" key="1">
    <citation type="submission" date="2019-01" db="EMBL/GenBank/DDBJ databases">
        <authorList>
            <person name="Brito A."/>
        </authorList>
    </citation>
    <scope>NUCLEOTIDE SEQUENCE [LARGE SCALE GENOMIC DNA]</scope>
    <source>
        <strain evidence="9">1</strain>
    </source>
</reference>
<dbReference type="Pfam" id="PF00892">
    <property type="entry name" value="EamA"/>
    <property type="match status" value="2"/>
</dbReference>
<dbReference type="InterPro" id="IPR050638">
    <property type="entry name" value="AA-Vitamin_Transporters"/>
</dbReference>
<feature type="transmembrane region" description="Helical" evidence="7">
    <location>
        <begin position="121"/>
        <end position="138"/>
    </location>
</feature>
<dbReference type="PANTHER" id="PTHR32322:SF18">
    <property type="entry name" value="S-ADENOSYLMETHIONINE_S-ADENOSYLHOMOCYSTEINE TRANSPORTER"/>
    <property type="match status" value="1"/>
</dbReference>
<feature type="transmembrane region" description="Helical" evidence="7">
    <location>
        <begin position="65"/>
        <end position="85"/>
    </location>
</feature>
<evidence type="ECO:0000256" key="3">
    <source>
        <dbReference type="ARBA" id="ARBA00022475"/>
    </source>
</evidence>
<evidence type="ECO:0000256" key="6">
    <source>
        <dbReference type="ARBA" id="ARBA00023136"/>
    </source>
</evidence>
<evidence type="ECO:0000256" key="4">
    <source>
        <dbReference type="ARBA" id="ARBA00022692"/>
    </source>
</evidence>
<evidence type="ECO:0000259" key="8">
    <source>
        <dbReference type="Pfam" id="PF00892"/>
    </source>
</evidence>
<evidence type="ECO:0000313" key="9">
    <source>
        <dbReference type="EMBL" id="VEP16968.1"/>
    </source>
</evidence>
<accession>A0A563VZT2</accession>
<dbReference type="OrthoDB" id="9805239at2"/>
<evidence type="ECO:0000256" key="1">
    <source>
        <dbReference type="ARBA" id="ARBA00004651"/>
    </source>
</evidence>
<keyword evidence="3" id="KW-1003">Cell membrane</keyword>
<sequence>MQTIYLKLVLTMAIWGGTFIAGRIIAQEISPFTASFYRFAIATICLIFFIYRQPAKLPKLKTHQIPIIILLGFSGVFAYNVFFFLGLQTIAASRAGLIIALNPVSIALSSRLIFKEKLTSLKIIGIAISLLGVAFIITEGDLTTLFSGGVGKGELYILGCVGSWGIYSLAGKKAMQELSSLVTTTYAIIVGTITLLPLALQEQFKQGIQPITPLSCLSLLYLGILGTVVAFNWYYDGIQAIGAAKASIFINLVPVFALVFGIIFLQESISSILLIGGSLVITGVSLVNKK</sequence>
<comment type="subcellular location">
    <subcellularLocation>
        <location evidence="1">Cell membrane</location>
        <topology evidence="1">Multi-pass membrane protein</topology>
    </subcellularLocation>
</comment>
<dbReference type="AlphaFoldDB" id="A0A563VZT2"/>
<feature type="transmembrane region" description="Helical" evidence="7">
    <location>
        <begin position="212"/>
        <end position="234"/>
    </location>
</feature>
<name>A0A563VZT2_9CYAN</name>
<organism evidence="9 10">
    <name type="scientific">Hyella patelloides LEGE 07179</name>
    <dbReference type="NCBI Taxonomy" id="945734"/>
    <lineage>
        <taxon>Bacteria</taxon>
        <taxon>Bacillati</taxon>
        <taxon>Cyanobacteriota</taxon>
        <taxon>Cyanophyceae</taxon>
        <taxon>Pleurocapsales</taxon>
        <taxon>Hyellaceae</taxon>
        <taxon>Hyella</taxon>
    </lineage>
</organism>
<feature type="transmembrane region" description="Helical" evidence="7">
    <location>
        <begin position="271"/>
        <end position="288"/>
    </location>
</feature>